<keyword evidence="7" id="KW-0472">Membrane</keyword>
<dbReference type="GO" id="GO:0005525">
    <property type="term" value="F:GTP binding"/>
    <property type="evidence" value="ECO:0007669"/>
    <property type="project" value="UniProtKB-KW"/>
</dbReference>
<dbReference type="SUPFAM" id="SSF52540">
    <property type="entry name" value="P-loop containing nucleoside triphosphate hydrolases"/>
    <property type="match status" value="1"/>
</dbReference>
<keyword evidence="4 6" id="KW-0378">Hydrolase</keyword>
<keyword evidence="5 6" id="KW-0342">GTP-binding</keyword>
<dbReference type="PANTHER" id="PTHR21231:SF7">
    <property type="entry name" value="GPN-LOOP GTPASE 3"/>
    <property type="match status" value="1"/>
</dbReference>
<keyword evidence="9" id="KW-1185">Reference proteome</keyword>
<evidence type="ECO:0000256" key="3">
    <source>
        <dbReference type="ARBA" id="ARBA00022741"/>
    </source>
</evidence>
<dbReference type="OMA" id="LYTHMTV"/>
<dbReference type="PANTHER" id="PTHR21231">
    <property type="entry name" value="XPA-BINDING PROTEIN 1-RELATED"/>
    <property type="match status" value="1"/>
</dbReference>
<reference evidence="8" key="2">
    <citation type="submission" date="2015-06" db="UniProtKB">
        <authorList>
            <consortium name="EnsemblPlants"/>
        </authorList>
    </citation>
    <scope>IDENTIFICATION</scope>
</reference>
<dbReference type="InterPro" id="IPR030228">
    <property type="entry name" value="Gpn3"/>
</dbReference>
<dbReference type="Gramene" id="ORUFI03G17140.4">
    <property type="protein sequence ID" value="ORUFI03G17140.4"/>
    <property type="gene ID" value="ORUFI03G17140"/>
</dbReference>
<dbReference type="STRING" id="4529.A0A0E0NUR5"/>
<evidence type="ECO:0000313" key="8">
    <source>
        <dbReference type="EnsemblPlants" id="ORUFI03G17140.4"/>
    </source>
</evidence>
<dbReference type="Proteomes" id="UP000008022">
    <property type="component" value="Unassembled WGS sequence"/>
</dbReference>
<evidence type="ECO:0000256" key="6">
    <source>
        <dbReference type="RuleBase" id="RU365059"/>
    </source>
</evidence>
<organism evidence="8 9">
    <name type="scientific">Oryza rufipogon</name>
    <name type="common">Brownbeard rice</name>
    <name type="synonym">Asian wild rice</name>
    <dbReference type="NCBI Taxonomy" id="4529"/>
    <lineage>
        <taxon>Eukaryota</taxon>
        <taxon>Viridiplantae</taxon>
        <taxon>Streptophyta</taxon>
        <taxon>Embryophyta</taxon>
        <taxon>Tracheophyta</taxon>
        <taxon>Spermatophyta</taxon>
        <taxon>Magnoliopsida</taxon>
        <taxon>Liliopsida</taxon>
        <taxon>Poales</taxon>
        <taxon>Poaceae</taxon>
        <taxon>BOP clade</taxon>
        <taxon>Oryzoideae</taxon>
        <taxon>Oryzeae</taxon>
        <taxon>Oryzinae</taxon>
        <taxon>Oryza</taxon>
    </lineage>
</organism>
<dbReference type="eggNOG" id="KOG1534">
    <property type="taxonomic scope" value="Eukaryota"/>
</dbReference>
<protein>
    <recommendedName>
        <fullName evidence="2 6">GPN-loop GTPase 3</fullName>
    </recommendedName>
</protein>
<keyword evidence="7" id="KW-1133">Transmembrane helix</keyword>
<evidence type="ECO:0000256" key="4">
    <source>
        <dbReference type="ARBA" id="ARBA00022801"/>
    </source>
</evidence>
<keyword evidence="7" id="KW-0812">Transmembrane</keyword>
<evidence type="ECO:0000256" key="1">
    <source>
        <dbReference type="ARBA" id="ARBA00005290"/>
    </source>
</evidence>
<dbReference type="Gene3D" id="3.40.50.300">
    <property type="entry name" value="P-loop containing nucleotide triphosphate hydrolases"/>
    <property type="match status" value="1"/>
</dbReference>
<evidence type="ECO:0000313" key="9">
    <source>
        <dbReference type="Proteomes" id="UP000008022"/>
    </source>
</evidence>
<feature type="transmembrane region" description="Helical" evidence="7">
    <location>
        <begin position="108"/>
        <end position="130"/>
    </location>
</feature>
<dbReference type="AlphaFoldDB" id="A0A0E0NUR5"/>
<keyword evidence="3 6" id="KW-0547">Nucleotide-binding</keyword>
<dbReference type="InterPro" id="IPR027417">
    <property type="entry name" value="P-loop_NTPase"/>
</dbReference>
<dbReference type="InterPro" id="IPR004130">
    <property type="entry name" value="Gpn"/>
</dbReference>
<reference evidence="9" key="1">
    <citation type="submission" date="2013-06" db="EMBL/GenBank/DDBJ databases">
        <authorList>
            <person name="Zhao Q."/>
        </authorList>
    </citation>
    <scope>NUCLEOTIDE SEQUENCE</scope>
    <source>
        <strain evidence="9">cv. W1943</strain>
    </source>
</reference>
<name>A0A0E0NUR5_ORYRU</name>
<dbReference type="EnsemblPlants" id="ORUFI03G17140.4">
    <property type="protein sequence ID" value="ORUFI03G17140.4"/>
    <property type="gene ID" value="ORUFI03G17140"/>
</dbReference>
<comment type="function">
    <text evidence="6">Small GTPase required for proper nuclear import of RNA polymerase II and III (RNAPII and RNAPIII). May act at an RNAP assembly step prior to nuclear import.</text>
</comment>
<dbReference type="GO" id="GO:0003924">
    <property type="term" value="F:GTPase activity"/>
    <property type="evidence" value="ECO:0007669"/>
    <property type="project" value="TreeGrafter"/>
</dbReference>
<evidence type="ECO:0000256" key="2">
    <source>
        <dbReference type="ARBA" id="ARBA00014587"/>
    </source>
</evidence>
<proteinExistence type="inferred from homology"/>
<accession>A0A0E0NUR5</accession>
<comment type="similarity">
    <text evidence="1 6">Belongs to the GPN-loop GTPase family.</text>
</comment>
<dbReference type="CDD" id="cd17872">
    <property type="entry name" value="GPN3"/>
    <property type="match status" value="1"/>
</dbReference>
<comment type="subunit">
    <text evidence="6">Binds to RNA polymerase II (RNAPII).</text>
</comment>
<evidence type="ECO:0000256" key="7">
    <source>
        <dbReference type="SAM" id="Phobius"/>
    </source>
</evidence>
<dbReference type="Pfam" id="PF03029">
    <property type="entry name" value="ATP_bind_1"/>
    <property type="match status" value="1"/>
</dbReference>
<evidence type="ECO:0000256" key="5">
    <source>
        <dbReference type="ARBA" id="ARBA00023134"/>
    </source>
</evidence>
<sequence length="301" mass="34396">MGYAQLVIGPAGSGKSTYCSSLYQHCETVGRTIHMVNLDPAAEHFSYPVSTDIRELISLDDVMEELGMGPNGGLIYCMDCMEYPLFLKKTIGTLKTIWMIGWMSNWRVIWMMTILCLIAQIELFTHVPVLRNFVEHLKRKNFNVCAVYFLDSQFVSDVTKYISGCMASLSAMIQLELPHINILSKMDLVANKKDVEEYVYFISPLFKDSTILLCINLLMFSRYLNPEAQVLLSQLNRQMAPKFGKLNKSLAELVDDYSMVNFIPLDLRKESSIQYVLSHIDNCIQYGEDADVKVRDFDPED</sequence>